<evidence type="ECO:0000256" key="6">
    <source>
        <dbReference type="ARBA" id="ARBA00022692"/>
    </source>
</evidence>
<evidence type="ECO:0000259" key="13">
    <source>
        <dbReference type="PROSITE" id="PS50109"/>
    </source>
</evidence>
<evidence type="ECO:0000313" key="16">
    <source>
        <dbReference type="Proteomes" id="UP001501352"/>
    </source>
</evidence>
<keyword evidence="5" id="KW-0808">Transferase</keyword>
<keyword evidence="8 12" id="KW-1133">Transmembrane helix</keyword>
<dbReference type="SMART" id="SM00387">
    <property type="entry name" value="HATPase_c"/>
    <property type="match status" value="1"/>
</dbReference>
<dbReference type="Gene3D" id="1.10.287.130">
    <property type="match status" value="1"/>
</dbReference>
<proteinExistence type="predicted"/>
<gene>
    <name evidence="15" type="ORF">GCM10009422_04860</name>
</gene>
<keyword evidence="16" id="KW-1185">Reference proteome</keyword>
<dbReference type="InterPro" id="IPR003594">
    <property type="entry name" value="HATPase_dom"/>
</dbReference>
<dbReference type="PANTHER" id="PTHR45436">
    <property type="entry name" value="SENSOR HISTIDINE KINASE YKOH"/>
    <property type="match status" value="1"/>
</dbReference>
<feature type="region of interest" description="Disordered" evidence="11">
    <location>
        <begin position="1"/>
        <end position="25"/>
    </location>
</feature>
<feature type="transmembrane region" description="Helical" evidence="12">
    <location>
        <begin position="230"/>
        <end position="253"/>
    </location>
</feature>
<dbReference type="EC" id="2.7.13.3" evidence="3"/>
<evidence type="ECO:0000256" key="2">
    <source>
        <dbReference type="ARBA" id="ARBA00004370"/>
    </source>
</evidence>
<evidence type="ECO:0000256" key="5">
    <source>
        <dbReference type="ARBA" id="ARBA00022679"/>
    </source>
</evidence>
<dbReference type="PRINTS" id="PR00344">
    <property type="entry name" value="BCTRLSENSOR"/>
</dbReference>
<name>A0ABN1GJN6_9CAUL</name>
<dbReference type="Pfam" id="PF00512">
    <property type="entry name" value="HisKA"/>
    <property type="match status" value="1"/>
</dbReference>
<dbReference type="InterPro" id="IPR025908">
    <property type="entry name" value="Sensor_TM1"/>
</dbReference>
<keyword evidence="7" id="KW-0418">Kinase</keyword>
<dbReference type="InterPro" id="IPR036890">
    <property type="entry name" value="HATPase_C_sf"/>
</dbReference>
<keyword evidence="4" id="KW-0597">Phosphoprotein</keyword>
<feature type="region of interest" description="Disordered" evidence="11">
    <location>
        <begin position="135"/>
        <end position="156"/>
    </location>
</feature>
<dbReference type="PROSITE" id="PS50109">
    <property type="entry name" value="HIS_KIN"/>
    <property type="match status" value="1"/>
</dbReference>
<reference evidence="15 16" key="1">
    <citation type="journal article" date="2019" name="Int. J. Syst. Evol. Microbiol.">
        <title>The Global Catalogue of Microorganisms (GCM) 10K type strain sequencing project: providing services to taxonomists for standard genome sequencing and annotation.</title>
        <authorList>
            <consortium name="The Broad Institute Genomics Platform"/>
            <consortium name="The Broad Institute Genome Sequencing Center for Infectious Disease"/>
            <person name="Wu L."/>
            <person name="Ma J."/>
        </authorList>
    </citation>
    <scope>NUCLEOTIDE SEQUENCE [LARGE SCALE GENOMIC DNA]</scope>
    <source>
        <strain evidence="15 16">JCM 12928</strain>
    </source>
</reference>
<evidence type="ECO:0000256" key="9">
    <source>
        <dbReference type="ARBA" id="ARBA00023012"/>
    </source>
</evidence>
<accession>A0ABN1GJN6</accession>
<dbReference type="RefSeq" id="WP_343789825.1">
    <property type="nucleotide sequence ID" value="NZ_BAAAGA010000001.1"/>
</dbReference>
<dbReference type="Pfam" id="PF13755">
    <property type="entry name" value="Sensor_TM1"/>
    <property type="match status" value="1"/>
</dbReference>
<evidence type="ECO:0000256" key="1">
    <source>
        <dbReference type="ARBA" id="ARBA00000085"/>
    </source>
</evidence>
<organism evidence="15 16">
    <name type="scientific">Brevundimonas kwangchunensis</name>
    <dbReference type="NCBI Taxonomy" id="322163"/>
    <lineage>
        <taxon>Bacteria</taxon>
        <taxon>Pseudomonadati</taxon>
        <taxon>Pseudomonadota</taxon>
        <taxon>Alphaproteobacteria</taxon>
        <taxon>Caulobacterales</taxon>
        <taxon>Caulobacteraceae</taxon>
        <taxon>Brevundimonas</taxon>
    </lineage>
</organism>
<evidence type="ECO:0000256" key="12">
    <source>
        <dbReference type="SAM" id="Phobius"/>
    </source>
</evidence>
<dbReference type="SMART" id="SM00304">
    <property type="entry name" value="HAMP"/>
    <property type="match status" value="1"/>
</dbReference>
<keyword evidence="15" id="KW-0547">Nucleotide-binding</keyword>
<dbReference type="InterPro" id="IPR005467">
    <property type="entry name" value="His_kinase_dom"/>
</dbReference>
<keyword evidence="10 12" id="KW-0472">Membrane</keyword>
<dbReference type="EMBL" id="BAAAGA010000001">
    <property type="protein sequence ID" value="GAA0612950.1"/>
    <property type="molecule type" value="Genomic_DNA"/>
</dbReference>
<keyword evidence="6 12" id="KW-0812">Transmembrane</keyword>
<dbReference type="PANTHER" id="PTHR45436:SF5">
    <property type="entry name" value="SENSOR HISTIDINE KINASE TRCS"/>
    <property type="match status" value="1"/>
</dbReference>
<dbReference type="GO" id="GO:0005524">
    <property type="term" value="F:ATP binding"/>
    <property type="evidence" value="ECO:0007669"/>
    <property type="project" value="UniProtKB-KW"/>
</dbReference>
<evidence type="ECO:0000313" key="15">
    <source>
        <dbReference type="EMBL" id="GAA0612950.1"/>
    </source>
</evidence>
<dbReference type="SMART" id="SM00388">
    <property type="entry name" value="HisKA"/>
    <property type="match status" value="1"/>
</dbReference>
<dbReference type="Proteomes" id="UP001501352">
    <property type="component" value="Unassembled WGS sequence"/>
</dbReference>
<keyword evidence="9" id="KW-0902">Two-component regulatory system</keyword>
<keyword evidence="15" id="KW-0067">ATP-binding</keyword>
<dbReference type="InterPro" id="IPR036097">
    <property type="entry name" value="HisK_dim/P_sf"/>
</dbReference>
<comment type="caution">
    <text evidence="15">The sequence shown here is derived from an EMBL/GenBank/DDBJ whole genome shotgun (WGS) entry which is preliminary data.</text>
</comment>
<dbReference type="SUPFAM" id="SSF55874">
    <property type="entry name" value="ATPase domain of HSP90 chaperone/DNA topoisomerase II/histidine kinase"/>
    <property type="match status" value="1"/>
</dbReference>
<sequence>MASDTATARAETSAAAEDDRPRRPRRFGGSRLGGLILALNLLSLLILFVGALALNEWTRGLIEARQETLKAQGEILVKVLGDQGITQGEPQPMLDTLRASSLLVDTFIPTGQRARLYDIDGLPVADSYQVTEAIPGQPLPPARPAGTPEAPVDPAREKKAGLRLERARAELAREVEGALDGQPQAGVRISENGDRVVSVSIPVRHVEQVLGVLTLEAGDVDETIAQQRAALMPFALVALGVSLLTALLLHLFVARPVMRLSAAADEVRLQRARAISLPDLEGRKDEIGDLARSLETMTETLSARMDAIEAFAADVSHEIKNPLTSIRSALETLPLVKTEAQREKLTTLLQQDVRRLDRLITDISNASRLDAELNRDRPRVIALSTLLSDIVSVYDAGRKPGEAHVIFAPAASEAVSVMGRDGPLGQVFRNLIDNARSFSPADGEVRVILKRDDLDFQRPIHVTVEDSGPGIPPENLETVFERFYTSRPRGTAFGNNSGLGLSIVRQIVEAHNGRVQAYNRTDDQGRVIGARFEVSLPAAPQARRA</sequence>
<dbReference type="SUPFAM" id="SSF47384">
    <property type="entry name" value="Homodimeric domain of signal transducing histidine kinase"/>
    <property type="match status" value="1"/>
</dbReference>
<feature type="domain" description="Histidine kinase" evidence="13">
    <location>
        <begin position="314"/>
        <end position="540"/>
    </location>
</feature>
<dbReference type="InterPro" id="IPR003661">
    <property type="entry name" value="HisK_dim/P_dom"/>
</dbReference>
<evidence type="ECO:0000256" key="3">
    <source>
        <dbReference type="ARBA" id="ARBA00012438"/>
    </source>
</evidence>
<comment type="catalytic activity">
    <reaction evidence="1">
        <text>ATP + protein L-histidine = ADP + protein N-phospho-L-histidine.</text>
        <dbReference type="EC" id="2.7.13.3"/>
    </reaction>
</comment>
<evidence type="ECO:0000256" key="10">
    <source>
        <dbReference type="ARBA" id="ARBA00023136"/>
    </source>
</evidence>
<evidence type="ECO:0000259" key="14">
    <source>
        <dbReference type="PROSITE" id="PS50885"/>
    </source>
</evidence>
<dbReference type="Gene3D" id="3.30.565.10">
    <property type="entry name" value="Histidine kinase-like ATPase, C-terminal domain"/>
    <property type="match status" value="1"/>
</dbReference>
<feature type="transmembrane region" description="Helical" evidence="12">
    <location>
        <begin position="32"/>
        <end position="54"/>
    </location>
</feature>
<dbReference type="CDD" id="cd00082">
    <property type="entry name" value="HisKA"/>
    <property type="match status" value="1"/>
</dbReference>
<evidence type="ECO:0000256" key="4">
    <source>
        <dbReference type="ARBA" id="ARBA00022553"/>
    </source>
</evidence>
<feature type="compositionally biased region" description="Low complexity" evidence="11">
    <location>
        <begin position="1"/>
        <end position="15"/>
    </location>
</feature>
<dbReference type="PROSITE" id="PS50885">
    <property type="entry name" value="HAMP"/>
    <property type="match status" value="1"/>
</dbReference>
<evidence type="ECO:0000256" key="8">
    <source>
        <dbReference type="ARBA" id="ARBA00022989"/>
    </source>
</evidence>
<feature type="domain" description="HAMP" evidence="14">
    <location>
        <begin position="251"/>
        <end position="306"/>
    </location>
</feature>
<evidence type="ECO:0000256" key="7">
    <source>
        <dbReference type="ARBA" id="ARBA00022777"/>
    </source>
</evidence>
<dbReference type="Gene3D" id="6.10.340.10">
    <property type="match status" value="1"/>
</dbReference>
<dbReference type="CDD" id="cd06225">
    <property type="entry name" value="HAMP"/>
    <property type="match status" value="1"/>
</dbReference>
<dbReference type="InterPro" id="IPR050428">
    <property type="entry name" value="TCS_sensor_his_kinase"/>
</dbReference>
<evidence type="ECO:0000256" key="11">
    <source>
        <dbReference type="SAM" id="MobiDB-lite"/>
    </source>
</evidence>
<dbReference type="InterPro" id="IPR003660">
    <property type="entry name" value="HAMP_dom"/>
</dbReference>
<dbReference type="InterPro" id="IPR004358">
    <property type="entry name" value="Sig_transdc_His_kin-like_C"/>
</dbReference>
<protein>
    <recommendedName>
        <fullName evidence="3">histidine kinase</fullName>
        <ecNumber evidence="3">2.7.13.3</ecNumber>
    </recommendedName>
</protein>
<comment type="subcellular location">
    <subcellularLocation>
        <location evidence="2">Membrane</location>
    </subcellularLocation>
</comment>
<dbReference type="Pfam" id="PF02518">
    <property type="entry name" value="HATPase_c"/>
    <property type="match status" value="1"/>
</dbReference>